<gene>
    <name evidence="2" type="ordered locus">DGo_PC0132</name>
</gene>
<organism evidence="2 3">
    <name type="scientific">Deinococcus gobiensis (strain DSM 21396 / JCM 16679 / CGMCC 1.7299 / I-0)</name>
    <dbReference type="NCBI Taxonomy" id="745776"/>
    <lineage>
        <taxon>Bacteria</taxon>
        <taxon>Thermotogati</taxon>
        <taxon>Deinococcota</taxon>
        <taxon>Deinococci</taxon>
        <taxon>Deinococcales</taxon>
        <taxon>Deinococcaceae</taxon>
        <taxon>Deinococcus</taxon>
    </lineage>
</organism>
<dbReference type="InterPro" id="IPR001611">
    <property type="entry name" value="Leu-rich_rpt"/>
</dbReference>
<dbReference type="Proteomes" id="UP000007575">
    <property type="component" value="Plasmid P3"/>
</dbReference>
<sequence>MRQSLSLCLITTLLLSACSQQQQSPARTSHAATPAEIAQQLQAYADTSAALVAGVQAALQPGTTSQSLKALDLSSNNRAKLESLRQQALERFPNLIDQPAWLAESSQLIGLNEAGSVTSNLDGLFVIATVAQDDPQKTAWVATVTVDVTGQQIENIRLNTTLSGGYFPPAYRYVGEDGKLPYIRRTYAPAGGPSTMPVETVSAMSVPSEEASQVIVYSQAGERLR</sequence>
<evidence type="ECO:0000313" key="2">
    <source>
        <dbReference type="EMBL" id="AFD27924.1"/>
    </source>
</evidence>
<dbReference type="PROSITE" id="PS51257">
    <property type="entry name" value="PROKAR_LIPOPROTEIN"/>
    <property type="match status" value="1"/>
</dbReference>
<dbReference type="EMBL" id="CP002194">
    <property type="protein sequence ID" value="AFD27924.1"/>
    <property type="molecule type" value="Genomic_DNA"/>
</dbReference>
<feature type="signal peptide" evidence="1">
    <location>
        <begin position="1"/>
        <end position="22"/>
    </location>
</feature>
<evidence type="ECO:0008006" key="4">
    <source>
        <dbReference type="Google" id="ProtNLM"/>
    </source>
</evidence>
<dbReference type="RefSeq" id="WP_014682834.1">
    <property type="nucleotide sequence ID" value="NC_017771.1"/>
</dbReference>
<evidence type="ECO:0000313" key="3">
    <source>
        <dbReference type="Proteomes" id="UP000007575"/>
    </source>
</evidence>
<keyword evidence="3" id="KW-1185">Reference proteome</keyword>
<dbReference type="KEGG" id="dgo:DGo_PC0132"/>
<protein>
    <recommendedName>
        <fullName evidence="4">Lipoprotein</fullName>
    </recommendedName>
</protein>
<dbReference type="HOGENOM" id="CLU_1228269_0_0_0"/>
<keyword evidence="2" id="KW-0614">Plasmid</keyword>
<geneLocation type="plasmid" evidence="2 3">
    <name>P3</name>
</geneLocation>
<dbReference type="OrthoDB" id="9823828at2"/>
<feature type="chain" id="PRO_5003612675" description="Lipoprotein" evidence="1">
    <location>
        <begin position="23"/>
        <end position="225"/>
    </location>
</feature>
<accession>H8H327</accession>
<dbReference type="PROSITE" id="PS51450">
    <property type="entry name" value="LRR"/>
    <property type="match status" value="1"/>
</dbReference>
<evidence type="ECO:0000256" key="1">
    <source>
        <dbReference type="SAM" id="SignalP"/>
    </source>
</evidence>
<name>H8H327_DEIGI</name>
<proteinExistence type="predicted"/>
<reference evidence="2 3" key="1">
    <citation type="journal article" date="2012" name="PLoS ONE">
        <title>Genome sequence and transcriptome analysis of the radioresistant bacterium Deinococcus gobiensis: insights into the extreme environmental adaptations.</title>
        <authorList>
            <person name="Yuan M."/>
            <person name="Chen M."/>
            <person name="Zhang W."/>
            <person name="Lu W."/>
            <person name="Wang J."/>
            <person name="Yang M."/>
            <person name="Zhao P."/>
            <person name="Tang R."/>
            <person name="Li X."/>
            <person name="Hao Y."/>
            <person name="Zhou Z."/>
            <person name="Zhan Y."/>
            <person name="Yu H."/>
            <person name="Teng C."/>
            <person name="Yan Y."/>
            <person name="Ping S."/>
            <person name="Wang Y."/>
            <person name="Lin M."/>
        </authorList>
    </citation>
    <scope>NUCLEOTIDE SEQUENCE [LARGE SCALE GENOMIC DNA]</scope>
    <source>
        <strain evidence="3">DSM 21396 / JCM 16679 / CGMCC 1.7299 / I-0</strain>
        <plasmid evidence="2">P3</plasmid>
    </source>
</reference>
<dbReference type="PATRIC" id="fig|745776.4.peg.3898"/>
<keyword evidence="1" id="KW-0732">Signal</keyword>
<dbReference type="AlphaFoldDB" id="H8H327"/>